<feature type="domain" description="Reverse transcriptase" evidence="2">
    <location>
        <begin position="111"/>
        <end position="261"/>
    </location>
</feature>
<organism evidence="3 4">
    <name type="scientific">Candidatus Nitrospira nitrosa</name>
    <dbReference type="NCBI Taxonomy" id="1742972"/>
    <lineage>
        <taxon>Bacteria</taxon>
        <taxon>Pseudomonadati</taxon>
        <taxon>Nitrospirota</taxon>
        <taxon>Nitrospiria</taxon>
        <taxon>Nitrospirales</taxon>
        <taxon>Nitrospiraceae</taxon>
        <taxon>Nitrospira</taxon>
    </lineage>
</organism>
<sequence length="515" mass="57490">MLSALLAYGYLPRELPPLFGSQSLAGLGKVSSNLPVSMTKEKADWTQPAYHNLARVGGLRRRLTVPNPANFFRLGKVFDRYSDLLMAEWEKSPFSKTLPRISPQGPRGIANEPTDRAIAKASARIGARYLLRADISQFYPSIYTHSISWALHTKKVAKTAFNDMSLAGNVLDKELQACQFGQTKGVAIGPDTSLGVAELLLAPIDRRLDDECQIMGGARFIDDMEFSFQKLADAEATLARLESMLYEYELQLNGNKTEILELPETLESKYVTKLRCHIPTLTRGTKSQWIDYFNHAFMLAKEHQSDGVLRYAIAALQGITATEKCWSLVQTLLWQSVALDPGCLRFVIDVLLLHKHRVSYVPDGEIASLAIESLIINSAPVGHGSEILWSIWAAMQLGITLSQDAQQAIAGMDDAFVAVAAMVAKRRNVFVGDFSSPIWESWLIEDCFRQEHWLFGYEANRRGWCTDRVRAAKLHNEPTVQALTEADVTFLIDDKVDGYVPNKLRTYDRGGGGYH</sequence>
<feature type="coiled-coil region" evidence="1">
    <location>
        <begin position="224"/>
        <end position="251"/>
    </location>
</feature>
<dbReference type="OrthoDB" id="9780724at2"/>
<evidence type="ECO:0000313" key="3">
    <source>
        <dbReference type="EMBL" id="CUS38839.1"/>
    </source>
</evidence>
<keyword evidence="1" id="KW-0175">Coiled coil</keyword>
<dbReference type="EMBL" id="CZQA01000012">
    <property type="protein sequence ID" value="CUS38839.1"/>
    <property type="molecule type" value="Genomic_DNA"/>
</dbReference>
<protein>
    <recommendedName>
        <fullName evidence="2">Reverse transcriptase domain-containing protein</fullName>
    </recommendedName>
</protein>
<accession>A0A0S4LMM3</accession>
<keyword evidence="4" id="KW-1185">Reference proteome</keyword>
<dbReference type="CDD" id="cd01646">
    <property type="entry name" value="RT_Bac_retron_I"/>
    <property type="match status" value="1"/>
</dbReference>
<dbReference type="STRING" id="1742972.COMA1_60115"/>
<gene>
    <name evidence="3" type="ORF">COMA1_60115</name>
</gene>
<dbReference type="Pfam" id="PF00078">
    <property type="entry name" value="RVT_1"/>
    <property type="match status" value="1"/>
</dbReference>
<dbReference type="Proteomes" id="UP000199032">
    <property type="component" value="Unassembled WGS sequence"/>
</dbReference>
<evidence type="ECO:0000256" key="1">
    <source>
        <dbReference type="SAM" id="Coils"/>
    </source>
</evidence>
<name>A0A0S4LMM3_9BACT</name>
<proteinExistence type="predicted"/>
<dbReference type="AlphaFoldDB" id="A0A0S4LMM3"/>
<evidence type="ECO:0000259" key="2">
    <source>
        <dbReference type="Pfam" id="PF00078"/>
    </source>
</evidence>
<evidence type="ECO:0000313" key="4">
    <source>
        <dbReference type="Proteomes" id="UP000199032"/>
    </source>
</evidence>
<dbReference type="InterPro" id="IPR000477">
    <property type="entry name" value="RT_dom"/>
</dbReference>
<reference evidence="3 4" key="1">
    <citation type="submission" date="2015-10" db="EMBL/GenBank/DDBJ databases">
        <authorList>
            <person name="Gilbert D.G."/>
        </authorList>
    </citation>
    <scope>NUCLEOTIDE SEQUENCE [LARGE SCALE GENOMIC DNA]</scope>
    <source>
        <strain evidence="3">COMA1</strain>
    </source>
</reference>